<dbReference type="Proteomes" id="UP000060787">
    <property type="component" value="Chromosome"/>
</dbReference>
<reference evidence="1 2" key="1">
    <citation type="journal article" date="2015" name="BMC Genomics">
        <title>Comparative genomics and metabolic profiling of the genus Lysobacter.</title>
        <authorList>
            <person name="de Bruijn I."/>
            <person name="Cheng X."/>
            <person name="de Jager V."/>
            <person name="Exposito R.G."/>
            <person name="Watrous J."/>
            <person name="Patel N."/>
            <person name="Postma J."/>
            <person name="Dorrestein P.C."/>
            <person name="Kobayashi D."/>
            <person name="Raaijmakers J.M."/>
        </authorList>
    </citation>
    <scope>NUCLEOTIDE SEQUENCE [LARGE SCALE GENOMIC DNA]</scope>
    <source>
        <strain evidence="1 2">76</strain>
    </source>
</reference>
<dbReference type="AlphaFoldDB" id="A0A0S2FA88"/>
<accession>A0A0S2FA88</accession>
<protein>
    <submittedName>
        <fullName evidence="1">Uncharacterized protein</fullName>
    </submittedName>
</protein>
<evidence type="ECO:0000313" key="1">
    <source>
        <dbReference type="EMBL" id="ALN80403.1"/>
    </source>
</evidence>
<evidence type="ECO:0000313" key="2">
    <source>
        <dbReference type="Proteomes" id="UP000060787"/>
    </source>
</evidence>
<sequence length="43" mass="4706">MVYISNRPATRFLGVYSGRINAQSDLGFVWKASAVAELISTIC</sequence>
<dbReference type="PATRIC" id="fig|84531.8.peg.2281"/>
<dbReference type="EMBL" id="CP011129">
    <property type="protein sequence ID" value="ALN80403.1"/>
    <property type="molecule type" value="Genomic_DNA"/>
</dbReference>
<name>A0A0S2FA88_LYSAN</name>
<proteinExistence type="predicted"/>
<gene>
    <name evidence="1" type="ORF">LA76x_2270</name>
</gene>
<keyword evidence="2" id="KW-1185">Reference proteome</keyword>
<dbReference type="KEGG" id="lab:LA76x_2270"/>
<organism evidence="1 2">
    <name type="scientific">Lysobacter antibioticus</name>
    <dbReference type="NCBI Taxonomy" id="84531"/>
    <lineage>
        <taxon>Bacteria</taxon>
        <taxon>Pseudomonadati</taxon>
        <taxon>Pseudomonadota</taxon>
        <taxon>Gammaproteobacteria</taxon>
        <taxon>Lysobacterales</taxon>
        <taxon>Lysobacteraceae</taxon>
        <taxon>Lysobacter</taxon>
    </lineage>
</organism>
<dbReference type="STRING" id="84531.LA76x_2270"/>